<protein>
    <recommendedName>
        <fullName evidence="6">GDT1 family protein</fullName>
    </recommendedName>
</protein>
<proteinExistence type="inferred from homology"/>
<keyword evidence="5 6" id="KW-0472">Membrane</keyword>
<evidence type="ECO:0000256" key="2">
    <source>
        <dbReference type="ARBA" id="ARBA00009190"/>
    </source>
</evidence>
<feature type="transmembrane region" description="Helical" evidence="6">
    <location>
        <begin position="69"/>
        <end position="86"/>
    </location>
</feature>
<gene>
    <name evidence="7" type="ORF">RIF23_06665</name>
</gene>
<evidence type="ECO:0000256" key="4">
    <source>
        <dbReference type="ARBA" id="ARBA00022989"/>
    </source>
</evidence>
<keyword evidence="8" id="KW-1185">Reference proteome</keyword>
<comment type="similarity">
    <text evidence="2 6">Belongs to the GDT1 family.</text>
</comment>
<dbReference type="Proteomes" id="UP001250214">
    <property type="component" value="Unassembled WGS sequence"/>
</dbReference>
<organism evidence="7 8">
    <name type="scientific">Lipingzhangella rawalii</name>
    <dbReference type="NCBI Taxonomy" id="2055835"/>
    <lineage>
        <taxon>Bacteria</taxon>
        <taxon>Bacillati</taxon>
        <taxon>Actinomycetota</taxon>
        <taxon>Actinomycetes</taxon>
        <taxon>Streptosporangiales</taxon>
        <taxon>Nocardiopsidaceae</taxon>
        <taxon>Lipingzhangella</taxon>
    </lineage>
</organism>
<evidence type="ECO:0000256" key="5">
    <source>
        <dbReference type="ARBA" id="ARBA00023136"/>
    </source>
</evidence>
<comment type="subcellular location">
    <subcellularLocation>
        <location evidence="1 6">Membrane</location>
        <topology evidence="1 6">Multi-pass membrane protein</topology>
    </subcellularLocation>
</comment>
<comment type="caution">
    <text evidence="6">Lacks conserved residue(s) required for the propagation of feature annotation.</text>
</comment>
<dbReference type="RefSeq" id="WP_310911499.1">
    <property type="nucleotide sequence ID" value="NZ_JAVLVT010000002.1"/>
</dbReference>
<keyword evidence="3 6" id="KW-0812">Transmembrane</keyword>
<evidence type="ECO:0000256" key="3">
    <source>
        <dbReference type="ARBA" id="ARBA00022692"/>
    </source>
</evidence>
<keyword evidence="4 6" id="KW-1133">Transmembrane helix</keyword>
<feature type="transmembrane region" description="Helical" evidence="6">
    <location>
        <begin position="36"/>
        <end position="57"/>
    </location>
</feature>
<dbReference type="InterPro" id="IPR001727">
    <property type="entry name" value="GDT1-like"/>
</dbReference>
<feature type="transmembrane region" description="Helical" evidence="6">
    <location>
        <begin position="173"/>
        <end position="195"/>
    </location>
</feature>
<feature type="transmembrane region" description="Helical" evidence="6">
    <location>
        <begin position="140"/>
        <end position="161"/>
    </location>
</feature>
<accession>A0ABU2H587</accession>
<evidence type="ECO:0000313" key="8">
    <source>
        <dbReference type="Proteomes" id="UP001250214"/>
    </source>
</evidence>
<dbReference type="Pfam" id="PF01169">
    <property type="entry name" value="GDT1"/>
    <property type="match status" value="2"/>
</dbReference>
<sequence>MEFLLAFGISAAVLFVAEMGDKTQLVAMSLAGRYRLAPVLAGITISTAAIHGISVFVAQVLGLALPTSWLTLLAGVVFLGFGAWTLREEPPSTSGQEPPSPRRWGSALGTVTVISFVAELGDKSMFATVAVATQYPWFPVWLGSTIGMVLAGVLAILLGAALRRRLPERVMQVGAAVVFLLAGAAMTGQGAYLLLA</sequence>
<reference evidence="8" key="1">
    <citation type="submission" date="2023-07" db="EMBL/GenBank/DDBJ databases">
        <title>Novel species in the genus Lipingzhangella isolated from Sambhar Salt Lake.</title>
        <authorList>
            <person name="Jiya N."/>
            <person name="Kajale S."/>
            <person name="Sharma A."/>
        </authorList>
    </citation>
    <scope>NUCLEOTIDE SEQUENCE [LARGE SCALE GENOMIC DNA]</scope>
    <source>
        <strain evidence="8">LS1_29</strain>
    </source>
</reference>
<evidence type="ECO:0000256" key="6">
    <source>
        <dbReference type="RuleBase" id="RU365102"/>
    </source>
</evidence>
<dbReference type="PANTHER" id="PTHR12608:SF1">
    <property type="entry name" value="TRANSMEMBRANE PROTEIN 165"/>
    <property type="match status" value="1"/>
</dbReference>
<evidence type="ECO:0000256" key="1">
    <source>
        <dbReference type="ARBA" id="ARBA00004141"/>
    </source>
</evidence>
<comment type="caution">
    <text evidence="7">The sequence shown here is derived from an EMBL/GenBank/DDBJ whole genome shotgun (WGS) entry which is preliminary data.</text>
</comment>
<name>A0ABU2H587_9ACTN</name>
<dbReference type="EMBL" id="JAVLVT010000002">
    <property type="protein sequence ID" value="MDS1269975.1"/>
    <property type="molecule type" value="Genomic_DNA"/>
</dbReference>
<evidence type="ECO:0000313" key="7">
    <source>
        <dbReference type="EMBL" id="MDS1269975.1"/>
    </source>
</evidence>
<dbReference type="PANTHER" id="PTHR12608">
    <property type="entry name" value="TRANSMEMBRANE PROTEIN HTP-1 RELATED"/>
    <property type="match status" value="1"/>
</dbReference>